<keyword evidence="1" id="KW-0805">Transcription regulation</keyword>
<dbReference type="Pfam" id="PF00931">
    <property type="entry name" value="NB-ARC"/>
    <property type="match status" value="1"/>
</dbReference>
<feature type="region of interest" description="Disordered" evidence="3">
    <location>
        <begin position="240"/>
        <end position="265"/>
    </location>
</feature>
<dbReference type="InterPro" id="IPR036388">
    <property type="entry name" value="WH-like_DNA-bd_sf"/>
</dbReference>
<dbReference type="CDD" id="cd15831">
    <property type="entry name" value="BTAD"/>
    <property type="match status" value="1"/>
</dbReference>
<protein>
    <submittedName>
        <fullName evidence="5">DNA-binding SARP family transcriptional activator/energy-coupling factor transporter ATP-binding protein EcfA2</fullName>
    </submittedName>
</protein>
<evidence type="ECO:0000313" key="6">
    <source>
        <dbReference type="Proteomes" id="UP001225356"/>
    </source>
</evidence>
<dbReference type="GO" id="GO:0005524">
    <property type="term" value="F:ATP binding"/>
    <property type="evidence" value="ECO:0007669"/>
    <property type="project" value="UniProtKB-KW"/>
</dbReference>
<feature type="domain" description="Bacterial transcriptional activator" evidence="4">
    <location>
        <begin position="94"/>
        <end position="241"/>
    </location>
</feature>
<dbReference type="InterPro" id="IPR002182">
    <property type="entry name" value="NB-ARC"/>
</dbReference>
<keyword evidence="5" id="KW-0547">Nucleotide-binding</keyword>
<dbReference type="EMBL" id="JAUSQU010000003">
    <property type="protein sequence ID" value="MDP9850468.1"/>
    <property type="molecule type" value="Genomic_DNA"/>
</dbReference>
<feature type="compositionally biased region" description="Low complexity" evidence="3">
    <location>
        <begin position="241"/>
        <end position="265"/>
    </location>
</feature>
<organism evidence="5 6">
    <name type="scientific">Streptosporangium lutulentum</name>
    <dbReference type="NCBI Taxonomy" id="1461250"/>
    <lineage>
        <taxon>Bacteria</taxon>
        <taxon>Bacillati</taxon>
        <taxon>Actinomycetota</taxon>
        <taxon>Actinomycetes</taxon>
        <taxon>Streptosporangiales</taxon>
        <taxon>Streptosporangiaceae</taxon>
        <taxon>Streptosporangium</taxon>
    </lineage>
</organism>
<dbReference type="SMART" id="SM01043">
    <property type="entry name" value="BTAD"/>
    <property type="match status" value="1"/>
</dbReference>
<dbReference type="SUPFAM" id="SSF52540">
    <property type="entry name" value="P-loop containing nucleoside triphosphate hydrolases"/>
    <property type="match status" value="1"/>
</dbReference>
<dbReference type="Gene3D" id="3.40.50.300">
    <property type="entry name" value="P-loop containing nucleotide triphosphate hydrolases"/>
    <property type="match status" value="1"/>
</dbReference>
<evidence type="ECO:0000259" key="4">
    <source>
        <dbReference type="SMART" id="SM01043"/>
    </source>
</evidence>
<keyword evidence="5" id="KW-0238">DNA-binding</keyword>
<keyword evidence="2" id="KW-0804">Transcription</keyword>
<accession>A0ABT9QUR1</accession>
<dbReference type="InterPro" id="IPR005158">
    <property type="entry name" value="BTAD"/>
</dbReference>
<dbReference type="InterPro" id="IPR011990">
    <property type="entry name" value="TPR-like_helical_dom_sf"/>
</dbReference>
<dbReference type="PANTHER" id="PTHR35807:SF1">
    <property type="entry name" value="TRANSCRIPTIONAL REGULATOR REDD"/>
    <property type="match status" value="1"/>
</dbReference>
<dbReference type="SUPFAM" id="SSF48452">
    <property type="entry name" value="TPR-like"/>
    <property type="match status" value="2"/>
</dbReference>
<dbReference type="Pfam" id="PF03704">
    <property type="entry name" value="BTAD"/>
    <property type="match status" value="1"/>
</dbReference>
<dbReference type="RefSeq" id="WP_307569521.1">
    <property type="nucleotide sequence ID" value="NZ_JAUSQU010000003.1"/>
</dbReference>
<dbReference type="Proteomes" id="UP001225356">
    <property type="component" value="Unassembled WGS sequence"/>
</dbReference>
<evidence type="ECO:0000313" key="5">
    <source>
        <dbReference type="EMBL" id="MDP9850468.1"/>
    </source>
</evidence>
<gene>
    <name evidence="5" type="ORF">J2853_009764</name>
</gene>
<comment type="caution">
    <text evidence="5">The sequence shown here is derived from an EMBL/GenBank/DDBJ whole genome shotgun (WGS) entry which is preliminary data.</text>
</comment>
<evidence type="ECO:0000256" key="3">
    <source>
        <dbReference type="SAM" id="MobiDB-lite"/>
    </source>
</evidence>
<dbReference type="SMART" id="SM00028">
    <property type="entry name" value="TPR"/>
    <property type="match status" value="3"/>
</dbReference>
<keyword evidence="6" id="KW-1185">Reference proteome</keyword>
<sequence length="956" mass="103036">MRFEILRRTAVFVDDAADAVNLSAAQRRAMAALLVAGPHGMSADRLMGAIWEDDLDHTGPLKTLLSALRPLLGGRLPKGSAGSYRLVLAPNDTIDVTHFRALVDDAKAASSAGDQARAVKALQAALDLWGDDPPLEDVSTTVDRLSQYRVDLLLERQRAVLTLLQARLDHGEHHTLVTDVQRALSDDPLSEPLYLILMTALYRSGRRAQALEQFEIASAVILRNTGYGPGTDLQRLNDQIAADTPPDVPPSSASPSPSASPAPVAEATAYPLAQLPSDVVDFTGRAQEIADLVAFLRPDPKRHGVPVAVISGSPGAGKTTLAVHVGHLLHDDYPGGQIWVDMAATSDRPPSTSDVLAELLSTLGVASRDLPSSTTQRSALVRSLLAQRRVLLLIDDVAAVHQVQLLLPGSASSAVILTSRIRLAGSGIRPIRLEPLNTVEARNLLTQIIGSARVAAEPEATDKVLKICSGLPLAVRIVGARLSIQDGWSIDYLANRLSNRLSELTVDGWGVSASIADSYHALPGDAQRAFRILSLAGPGDWPMWVAAMLLGVEDAEPVLETLVLHSLLTPSRVDTLGQPRYRLHDLLREYGAMRLTEYEHIPERDVTVERLIMGWLELAAAADVSITSEPYFPPLVTMKGPFAPKQSLSLIADDPGGWFNAEITNILSVIRLACQEKRHRLAYGVAMRASSYLVREERLTDAEDMWRDVVQAAVAAADVGIIASARLRLASLIIRQPGGLRRALPLMDTCIIAVARQSDRRVLTRALALRAACRYQITVAEQGSAGDDVSFGPYLELACIDAQRALALARMLATSHAESISLCILALVASLRGHHDEAISLGHQAVTVSKTIGTAPGDSGYELFALHALATTLLAAGQYSRALQICERGRTLAQAVRYTFGEAGFLELAGDVLAKMGHGVDAFNRYHEASRMYADDMAEQHRTRCWNKMMVAGAAR</sequence>
<reference evidence="5 6" key="1">
    <citation type="submission" date="2023-07" db="EMBL/GenBank/DDBJ databases">
        <title>Sequencing the genomes of 1000 actinobacteria strains.</title>
        <authorList>
            <person name="Klenk H.-P."/>
        </authorList>
    </citation>
    <scope>NUCLEOTIDE SEQUENCE [LARGE SCALE GENOMIC DNA]</scope>
    <source>
        <strain evidence="5 6">DSM 46740</strain>
    </source>
</reference>
<dbReference type="Gene3D" id="1.25.40.10">
    <property type="entry name" value="Tetratricopeptide repeat domain"/>
    <property type="match status" value="2"/>
</dbReference>
<dbReference type="InterPro" id="IPR027417">
    <property type="entry name" value="P-loop_NTPase"/>
</dbReference>
<dbReference type="PRINTS" id="PR00364">
    <property type="entry name" value="DISEASERSIST"/>
</dbReference>
<dbReference type="InterPro" id="IPR051677">
    <property type="entry name" value="AfsR-DnrI-RedD_regulator"/>
</dbReference>
<proteinExistence type="predicted"/>
<name>A0ABT9QUR1_9ACTN</name>
<evidence type="ECO:0000256" key="1">
    <source>
        <dbReference type="ARBA" id="ARBA00023015"/>
    </source>
</evidence>
<dbReference type="InterPro" id="IPR019734">
    <property type="entry name" value="TPR_rpt"/>
</dbReference>
<dbReference type="Gene3D" id="1.10.10.10">
    <property type="entry name" value="Winged helix-like DNA-binding domain superfamily/Winged helix DNA-binding domain"/>
    <property type="match status" value="1"/>
</dbReference>
<keyword evidence="5" id="KW-0067">ATP-binding</keyword>
<dbReference type="PANTHER" id="PTHR35807">
    <property type="entry name" value="TRANSCRIPTIONAL REGULATOR REDD-RELATED"/>
    <property type="match status" value="1"/>
</dbReference>
<dbReference type="GO" id="GO:0003677">
    <property type="term" value="F:DNA binding"/>
    <property type="evidence" value="ECO:0007669"/>
    <property type="project" value="UniProtKB-KW"/>
</dbReference>
<evidence type="ECO:0000256" key="2">
    <source>
        <dbReference type="ARBA" id="ARBA00023163"/>
    </source>
</evidence>